<keyword evidence="1 4" id="KW-0808">Transferase</keyword>
<dbReference type="GO" id="GO:0047324">
    <property type="term" value="F:phosphoenolpyruvate-glycerone phosphotransferase activity"/>
    <property type="evidence" value="ECO:0007669"/>
    <property type="project" value="UniProtKB-EC"/>
</dbReference>
<evidence type="ECO:0000259" key="3">
    <source>
        <dbReference type="PROSITE" id="PS51480"/>
    </source>
</evidence>
<dbReference type="Pfam" id="PF02734">
    <property type="entry name" value="Dak2"/>
    <property type="match status" value="1"/>
</dbReference>
<dbReference type="PANTHER" id="PTHR28629:SF4">
    <property type="entry name" value="TRIOKINASE_FMN CYCLASE"/>
    <property type="match status" value="1"/>
</dbReference>
<dbReference type="Proteomes" id="UP001592528">
    <property type="component" value="Unassembled WGS sequence"/>
</dbReference>
<dbReference type="Gene3D" id="1.25.40.340">
    <property type="match status" value="1"/>
</dbReference>
<feature type="domain" description="DhaL" evidence="3">
    <location>
        <begin position="10"/>
        <end position="211"/>
    </location>
</feature>
<keyword evidence="2 4" id="KW-0418">Kinase</keyword>
<accession>A0ABV6UPE3</accession>
<protein>
    <submittedName>
        <fullName evidence="4">Dihydroxyacetone kinase subunit DhaL</fullName>
        <ecNumber evidence="4">2.7.1.121</ecNumber>
    </submittedName>
</protein>
<gene>
    <name evidence="4" type="primary">dhaL</name>
    <name evidence="4" type="ORF">ACEZDJ_18755</name>
</gene>
<evidence type="ECO:0000313" key="4">
    <source>
        <dbReference type="EMBL" id="MFC1403333.1"/>
    </source>
</evidence>
<keyword evidence="5" id="KW-1185">Reference proteome</keyword>
<dbReference type="NCBIfam" id="TIGR02365">
    <property type="entry name" value="dha_L_ycgS"/>
    <property type="match status" value="1"/>
</dbReference>
<evidence type="ECO:0000256" key="2">
    <source>
        <dbReference type="ARBA" id="ARBA00022777"/>
    </source>
</evidence>
<organism evidence="4 5">
    <name type="scientific">Streptacidiphilus cavernicola</name>
    <dbReference type="NCBI Taxonomy" id="3342716"/>
    <lineage>
        <taxon>Bacteria</taxon>
        <taxon>Bacillati</taxon>
        <taxon>Actinomycetota</taxon>
        <taxon>Actinomycetes</taxon>
        <taxon>Kitasatosporales</taxon>
        <taxon>Streptomycetaceae</taxon>
        <taxon>Streptacidiphilus</taxon>
    </lineage>
</organism>
<proteinExistence type="predicted"/>
<dbReference type="InterPro" id="IPR004007">
    <property type="entry name" value="DhaL_dom"/>
</dbReference>
<evidence type="ECO:0000313" key="5">
    <source>
        <dbReference type="Proteomes" id="UP001592528"/>
    </source>
</evidence>
<dbReference type="EC" id="2.7.1.121" evidence="4"/>
<dbReference type="InterPro" id="IPR012737">
    <property type="entry name" value="DhaK_L_YcgS"/>
</dbReference>
<dbReference type="SUPFAM" id="SSF101473">
    <property type="entry name" value="DhaL-like"/>
    <property type="match status" value="1"/>
</dbReference>
<sequence>MVGLELLDADAARDWMARTAAAVLDERDRLTELDAAIGDGDHGVSMVRGFTAVSAALAAAGELSLPGAVLLLAGRTLVSSVGGASGPLYGSALRAVGKALGDAGGADGKQVGAALGAGRDAIAALGGARGGDKTMLDAWIPAVAGFEFAVAGGGSLDAAAQFAAGAAEGGAEETVPMEARKGRASYLGPRSVGHLDPGAASTVLLFRALADAVG</sequence>
<dbReference type="PANTHER" id="PTHR28629">
    <property type="entry name" value="TRIOKINASE/FMN CYCLASE"/>
    <property type="match status" value="1"/>
</dbReference>
<dbReference type="InterPro" id="IPR050861">
    <property type="entry name" value="Dihydroxyacetone_Kinase"/>
</dbReference>
<evidence type="ECO:0000256" key="1">
    <source>
        <dbReference type="ARBA" id="ARBA00022679"/>
    </source>
</evidence>
<dbReference type="InterPro" id="IPR036117">
    <property type="entry name" value="DhaL_dom_sf"/>
</dbReference>
<reference evidence="4 5" key="1">
    <citation type="submission" date="2024-09" db="EMBL/GenBank/DDBJ databases">
        <authorList>
            <person name="Lee S.D."/>
        </authorList>
    </citation>
    <scope>NUCLEOTIDE SEQUENCE [LARGE SCALE GENOMIC DNA]</scope>
    <source>
        <strain evidence="4 5">N1-5</strain>
    </source>
</reference>
<dbReference type="RefSeq" id="WP_030254234.1">
    <property type="nucleotide sequence ID" value="NZ_JBHEZZ010000009.1"/>
</dbReference>
<name>A0ABV6UPE3_9ACTN</name>
<dbReference type="SMART" id="SM01120">
    <property type="entry name" value="Dak2"/>
    <property type="match status" value="1"/>
</dbReference>
<dbReference type="PROSITE" id="PS51480">
    <property type="entry name" value="DHAL"/>
    <property type="match status" value="1"/>
</dbReference>
<dbReference type="EMBL" id="JBHEZZ010000009">
    <property type="protein sequence ID" value="MFC1403333.1"/>
    <property type="molecule type" value="Genomic_DNA"/>
</dbReference>
<comment type="caution">
    <text evidence="4">The sequence shown here is derived from an EMBL/GenBank/DDBJ whole genome shotgun (WGS) entry which is preliminary data.</text>
</comment>